<feature type="signal peptide" evidence="1">
    <location>
        <begin position="1"/>
        <end position="22"/>
    </location>
</feature>
<evidence type="ECO:0000313" key="3">
    <source>
        <dbReference type="Proteomes" id="UP000298213"/>
    </source>
</evidence>
<name>A0A4Y8ZPM1_9SPHN</name>
<keyword evidence="1" id="KW-0732">Signal</keyword>
<evidence type="ECO:0000313" key="2">
    <source>
        <dbReference type="EMBL" id="TFI57914.1"/>
    </source>
</evidence>
<comment type="caution">
    <text evidence="2">The sequence shown here is derived from an EMBL/GenBank/DDBJ whole genome shotgun (WGS) entry which is preliminary data.</text>
</comment>
<dbReference type="EMBL" id="SPDV01000021">
    <property type="protein sequence ID" value="TFI57914.1"/>
    <property type="molecule type" value="Genomic_DNA"/>
</dbReference>
<reference evidence="2 3" key="1">
    <citation type="submission" date="2019-03" db="EMBL/GenBank/DDBJ databases">
        <title>Genome sequence of Sphingomonas sp. 17J27-24.</title>
        <authorList>
            <person name="Kim M."/>
            <person name="Maeng S."/>
            <person name="Sathiyaraj S."/>
        </authorList>
    </citation>
    <scope>NUCLEOTIDE SEQUENCE [LARGE SCALE GENOMIC DNA]</scope>
    <source>
        <strain evidence="2 3">17J27-24</strain>
    </source>
</reference>
<protein>
    <submittedName>
        <fullName evidence="2">Uncharacterized protein</fullName>
    </submittedName>
</protein>
<sequence>MKTIACAAAAALLAAGAAPADARGRWHHRHHDDVDAGDVVAGVAIVGGIAALASEIKQGNRAKQDAAVDNCADEAEYRGRGPVSEITHVSKRKGYYTVEGLLDGEESGTTAFTCTVRNGRIYSLRLGGEA</sequence>
<dbReference type="OrthoDB" id="9851451at2"/>
<organism evidence="2 3">
    <name type="scientific">Sphingomonas parva</name>
    <dbReference type="NCBI Taxonomy" id="2555898"/>
    <lineage>
        <taxon>Bacteria</taxon>
        <taxon>Pseudomonadati</taxon>
        <taxon>Pseudomonadota</taxon>
        <taxon>Alphaproteobacteria</taxon>
        <taxon>Sphingomonadales</taxon>
        <taxon>Sphingomonadaceae</taxon>
        <taxon>Sphingomonas</taxon>
    </lineage>
</organism>
<gene>
    <name evidence="2" type="ORF">E2493_12005</name>
</gene>
<evidence type="ECO:0000256" key="1">
    <source>
        <dbReference type="SAM" id="SignalP"/>
    </source>
</evidence>
<feature type="chain" id="PRO_5021229150" evidence="1">
    <location>
        <begin position="23"/>
        <end position="130"/>
    </location>
</feature>
<dbReference type="RefSeq" id="WP_135087078.1">
    <property type="nucleotide sequence ID" value="NZ_SPDV01000021.1"/>
</dbReference>
<dbReference type="Proteomes" id="UP000298213">
    <property type="component" value="Unassembled WGS sequence"/>
</dbReference>
<proteinExistence type="predicted"/>
<keyword evidence="3" id="KW-1185">Reference proteome</keyword>
<dbReference type="AlphaFoldDB" id="A0A4Y8ZPM1"/>
<accession>A0A4Y8ZPM1</accession>